<keyword evidence="6" id="KW-0698">rRNA processing</keyword>
<dbReference type="GO" id="GO:0004519">
    <property type="term" value="F:endonuclease activity"/>
    <property type="evidence" value="ECO:0007669"/>
    <property type="project" value="UniProtKB-KW"/>
</dbReference>
<evidence type="ECO:0000256" key="8">
    <source>
        <dbReference type="ARBA" id="ARBA00022694"/>
    </source>
</evidence>
<dbReference type="Pfam" id="PF10150">
    <property type="entry name" value="RNase_E_G"/>
    <property type="match status" value="1"/>
</dbReference>
<evidence type="ECO:0000313" key="18">
    <source>
        <dbReference type="Proteomes" id="UP000617951"/>
    </source>
</evidence>
<dbReference type="SUPFAM" id="SSF50249">
    <property type="entry name" value="Nucleic acid-binding proteins"/>
    <property type="match status" value="1"/>
</dbReference>
<dbReference type="GO" id="GO:0008033">
    <property type="term" value="P:tRNA processing"/>
    <property type="evidence" value="ECO:0007669"/>
    <property type="project" value="UniProtKB-KW"/>
</dbReference>
<evidence type="ECO:0000256" key="12">
    <source>
        <dbReference type="ARBA" id="ARBA00022759"/>
    </source>
</evidence>
<evidence type="ECO:0000256" key="3">
    <source>
        <dbReference type="ARBA" id="ARBA00005663"/>
    </source>
</evidence>
<dbReference type="GO" id="GO:0006364">
    <property type="term" value="P:rRNA processing"/>
    <property type="evidence" value="ECO:0007669"/>
    <property type="project" value="UniProtKB-KW"/>
</dbReference>
<dbReference type="Gene3D" id="2.40.50.140">
    <property type="entry name" value="Nucleic acid-binding proteins"/>
    <property type="match status" value="1"/>
</dbReference>
<proteinExistence type="inferred from homology"/>
<comment type="cofactor">
    <cofactor evidence="1">
        <name>Mg(2+)</name>
        <dbReference type="ChEBI" id="CHEBI:18420"/>
    </cofactor>
</comment>
<evidence type="ECO:0000256" key="10">
    <source>
        <dbReference type="ARBA" id="ARBA00022723"/>
    </source>
</evidence>
<evidence type="ECO:0000256" key="1">
    <source>
        <dbReference type="ARBA" id="ARBA00001946"/>
    </source>
</evidence>
<dbReference type="PANTHER" id="PTHR30001">
    <property type="entry name" value="RIBONUCLEASE"/>
    <property type="match status" value="1"/>
</dbReference>
<comment type="subcellular location">
    <subcellularLocation>
        <location evidence="2">Cytoplasm</location>
    </subcellularLocation>
</comment>
<evidence type="ECO:0000256" key="7">
    <source>
        <dbReference type="ARBA" id="ARBA00022555"/>
    </source>
</evidence>
<dbReference type="PANTHER" id="PTHR30001:SF0">
    <property type="entry name" value="RIBONUCLEASE G"/>
    <property type="match status" value="1"/>
</dbReference>
<keyword evidence="7" id="KW-0820">tRNA-binding</keyword>
<dbReference type="InterPro" id="IPR012340">
    <property type="entry name" value="NA-bd_OB-fold"/>
</dbReference>
<dbReference type="GO" id="GO:0004540">
    <property type="term" value="F:RNA nuclease activity"/>
    <property type="evidence" value="ECO:0007669"/>
    <property type="project" value="InterPro"/>
</dbReference>
<organism evidence="17 18">
    <name type="scientific">Guopingia tenuis</name>
    <dbReference type="NCBI Taxonomy" id="2763656"/>
    <lineage>
        <taxon>Bacteria</taxon>
        <taxon>Bacillati</taxon>
        <taxon>Bacillota</taxon>
        <taxon>Clostridia</taxon>
        <taxon>Christensenellales</taxon>
        <taxon>Christensenellaceae</taxon>
        <taxon>Guopingia</taxon>
    </lineage>
</organism>
<dbReference type="InterPro" id="IPR019307">
    <property type="entry name" value="RNA-bd_AU-1/RNase_E/G"/>
</dbReference>
<reference evidence="17" key="1">
    <citation type="submission" date="2020-08" db="EMBL/GenBank/DDBJ databases">
        <title>Genome public.</title>
        <authorList>
            <person name="Liu C."/>
            <person name="Sun Q."/>
        </authorList>
    </citation>
    <scope>NUCLEOTIDE SEQUENCE</scope>
    <source>
        <strain evidence="17">NSJ-63</strain>
    </source>
</reference>
<dbReference type="InterPro" id="IPR003029">
    <property type="entry name" value="S1_domain"/>
</dbReference>
<dbReference type="InterPro" id="IPR048583">
    <property type="entry name" value="RNase_E_G_thioredoxin-like"/>
</dbReference>
<dbReference type="GO" id="GO:0005737">
    <property type="term" value="C:cytoplasm"/>
    <property type="evidence" value="ECO:0007669"/>
    <property type="project" value="UniProtKB-SubCell"/>
</dbReference>
<evidence type="ECO:0000313" key="17">
    <source>
        <dbReference type="EMBL" id="MBC8537792.1"/>
    </source>
</evidence>
<dbReference type="GO" id="GO:0046872">
    <property type="term" value="F:metal ion binding"/>
    <property type="evidence" value="ECO:0007669"/>
    <property type="project" value="UniProtKB-KW"/>
</dbReference>
<name>A0A926DHA4_9FIRM</name>
<dbReference type="AlphaFoldDB" id="A0A926DHA4"/>
<feature type="domain" description="S1 motif" evidence="16">
    <location>
        <begin position="39"/>
        <end position="134"/>
    </location>
</feature>
<evidence type="ECO:0000259" key="16">
    <source>
        <dbReference type="PROSITE" id="PS50126"/>
    </source>
</evidence>
<comment type="caution">
    <text evidence="17">The sequence shown here is derived from an EMBL/GenBank/DDBJ whole genome shotgun (WGS) entry which is preliminary data.</text>
</comment>
<dbReference type="GO" id="GO:0019843">
    <property type="term" value="F:rRNA binding"/>
    <property type="evidence" value="ECO:0007669"/>
    <property type="project" value="UniProtKB-KW"/>
</dbReference>
<dbReference type="GO" id="GO:0016787">
    <property type="term" value="F:hydrolase activity"/>
    <property type="evidence" value="ECO:0007669"/>
    <property type="project" value="UniProtKB-KW"/>
</dbReference>
<sequence>MKKEIIADVNPHEARVALLEDGELAEIHVEMRGCERLVGNIYKGRVCNILPGMQAAFVDVGLDKNAFLYAGDILVDKSDFEFEGEKPEDIDKQLKQMNIRDMLKQGQEIMVQVLKQQGGTKGARVTTHITLPGRMMVLMPTVDHVGVSRKIVNEAERERLKDLFSQIKPEGMGVIVRTAAEGGTREEFESEMQFLARLWGKIQSKADFFSAPRLIHSEETLLFRTVRDLFNNDIDQFVIKDKDYYEKVLAVVEITTPALLDKVKYFDSEENIFDVYGIENKIEKAMQRKVWMNNGSYLVIDETEALTVIDVNTGKYIGENDFQETILTANIEAAKEIARQLRLRDIGGIVVIDFIDMESEENKQKVVEALEEALKQDRTKTNVLGITELGLVEMTRKKVRRKLSALLQTTCPHCTGKGKVYSDAAMAMRVRREVNRVVLHNDAASYLVEVAPSVAKYIIEKNNQNLAILADYEGLSFYISENKFFHTHEIKVTPLGGQGKAKEKAIKEAMVFC</sequence>
<keyword evidence="10" id="KW-0479">Metal-binding</keyword>
<dbReference type="Gene3D" id="3.40.1260.20">
    <property type="entry name" value="Ribonuclease E, catalytic domain"/>
    <property type="match status" value="1"/>
</dbReference>
<evidence type="ECO:0000256" key="6">
    <source>
        <dbReference type="ARBA" id="ARBA00022552"/>
    </source>
</evidence>
<dbReference type="RefSeq" id="WP_178618758.1">
    <property type="nucleotide sequence ID" value="NZ_JACRSS010000001.1"/>
</dbReference>
<evidence type="ECO:0000256" key="11">
    <source>
        <dbReference type="ARBA" id="ARBA00022730"/>
    </source>
</evidence>
<keyword evidence="12" id="KW-0255">Endonuclease</keyword>
<evidence type="ECO:0000256" key="13">
    <source>
        <dbReference type="ARBA" id="ARBA00022801"/>
    </source>
</evidence>
<dbReference type="Pfam" id="PF20833">
    <property type="entry name" value="RNase_E_G_Thio"/>
    <property type="match status" value="1"/>
</dbReference>
<evidence type="ECO:0000256" key="15">
    <source>
        <dbReference type="ARBA" id="ARBA00022884"/>
    </source>
</evidence>
<keyword evidence="14" id="KW-0460">Magnesium</keyword>
<gene>
    <name evidence="17" type="ORF">H8693_02445</name>
</gene>
<keyword evidence="13" id="KW-0378">Hydrolase</keyword>
<dbReference type="CDD" id="cd04453">
    <property type="entry name" value="S1_RNase_E"/>
    <property type="match status" value="1"/>
</dbReference>
<evidence type="ECO:0000256" key="14">
    <source>
        <dbReference type="ARBA" id="ARBA00022842"/>
    </source>
</evidence>
<comment type="similarity">
    <text evidence="3">Belongs to the RNase E/G family. RNase G subfamily.</text>
</comment>
<keyword evidence="9" id="KW-0540">Nuclease</keyword>
<dbReference type="PROSITE" id="PS50126">
    <property type="entry name" value="S1"/>
    <property type="match status" value="1"/>
</dbReference>
<dbReference type="Proteomes" id="UP000617951">
    <property type="component" value="Unassembled WGS sequence"/>
</dbReference>
<keyword evidence="18" id="KW-1185">Reference proteome</keyword>
<dbReference type="GO" id="GO:0000049">
    <property type="term" value="F:tRNA binding"/>
    <property type="evidence" value="ECO:0007669"/>
    <property type="project" value="UniProtKB-KW"/>
</dbReference>
<evidence type="ECO:0000256" key="4">
    <source>
        <dbReference type="ARBA" id="ARBA00017719"/>
    </source>
</evidence>
<accession>A0A926DHA4</accession>
<protein>
    <recommendedName>
        <fullName evidence="4">Ribonuclease G</fullName>
    </recommendedName>
</protein>
<evidence type="ECO:0000256" key="2">
    <source>
        <dbReference type="ARBA" id="ARBA00004496"/>
    </source>
</evidence>
<evidence type="ECO:0000256" key="9">
    <source>
        <dbReference type="ARBA" id="ARBA00022722"/>
    </source>
</evidence>
<keyword evidence="5" id="KW-0963">Cytoplasm</keyword>
<dbReference type="EMBL" id="JACRSS010000001">
    <property type="protein sequence ID" value="MBC8537792.1"/>
    <property type="molecule type" value="Genomic_DNA"/>
</dbReference>
<dbReference type="SMART" id="SM00316">
    <property type="entry name" value="S1"/>
    <property type="match status" value="1"/>
</dbReference>
<evidence type="ECO:0000256" key="5">
    <source>
        <dbReference type="ARBA" id="ARBA00022490"/>
    </source>
</evidence>
<keyword evidence="11" id="KW-0699">rRNA-binding</keyword>
<keyword evidence="15" id="KW-0694">RNA-binding</keyword>
<keyword evidence="8" id="KW-0819">tRNA processing</keyword>
<dbReference type="NCBIfam" id="TIGR00757">
    <property type="entry name" value="RNaseEG"/>
    <property type="match status" value="1"/>
</dbReference>
<dbReference type="InterPro" id="IPR004659">
    <property type="entry name" value="RNase_E/G"/>
</dbReference>